<dbReference type="Proteomes" id="UP000287447">
    <property type="component" value="Unassembled WGS sequence"/>
</dbReference>
<keyword evidence="3 10" id="KW-0813">Transport</keyword>
<dbReference type="SUPFAM" id="SSF56935">
    <property type="entry name" value="Porins"/>
    <property type="match status" value="1"/>
</dbReference>
<comment type="subcellular location">
    <subcellularLocation>
        <location evidence="1 10">Cell outer membrane</location>
        <topology evidence="1 10">Multi-pass membrane protein</topology>
    </subcellularLocation>
</comment>
<dbReference type="Gene3D" id="2.40.170.20">
    <property type="entry name" value="TonB-dependent receptor, beta-barrel domain"/>
    <property type="match status" value="1"/>
</dbReference>
<dbReference type="InterPro" id="IPR010949">
    <property type="entry name" value="TonB_Hb/transfer/lactofer_rcpt"/>
</dbReference>
<evidence type="ECO:0000256" key="11">
    <source>
        <dbReference type="PROSITE-ProRule" id="PRU10143"/>
    </source>
</evidence>
<keyword evidence="17" id="KW-1185">Reference proteome</keyword>
<evidence type="ECO:0000313" key="17">
    <source>
        <dbReference type="Proteomes" id="UP000287447"/>
    </source>
</evidence>
<protein>
    <submittedName>
        <fullName evidence="16">TonB-dependent hemoglobin/transferrin/lactoferrin family receptor</fullName>
    </submittedName>
</protein>
<feature type="short sequence motif" description="TonB box" evidence="11">
    <location>
        <begin position="52"/>
        <end position="58"/>
    </location>
</feature>
<dbReference type="GO" id="GO:0015344">
    <property type="term" value="F:siderophore uptake transmembrane transporter activity"/>
    <property type="evidence" value="ECO:0007669"/>
    <property type="project" value="TreeGrafter"/>
</dbReference>
<evidence type="ECO:0000256" key="5">
    <source>
        <dbReference type="ARBA" id="ARBA00022692"/>
    </source>
</evidence>
<name>A0A3S2W696_9PROT</name>
<evidence type="ECO:0000259" key="14">
    <source>
        <dbReference type="Pfam" id="PF00593"/>
    </source>
</evidence>
<dbReference type="GO" id="GO:0015232">
    <property type="term" value="F:heme transmembrane transporter activity"/>
    <property type="evidence" value="ECO:0007669"/>
    <property type="project" value="InterPro"/>
</dbReference>
<dbReference type="Pfam" id="PF00593">
    <property type="entry name" value="TonB_dep_Rec_b-barrel"/>
    <property type="match status" value="1"/>
</dbReference>
<dbReference type="InterPro" id="IPR036942">
    <property type="entry name" value="Beta-barrel_TonB_sf"/>
</dbReference>
<dbReference type="NCBIfam" id="TIGR01786">
    <property type="entry name" value="TonB-hemlactrns"/>
    <property type="match status" value="1"/>
</dbReference>
<evidence type="ECO:0000256" key="3">
    <source>
        <dbReference type="ARBA" id="ARBA00022448"/>
    </source>
</evidence>
<dbReference type="PROSITE" id="PS01156">
    <property type="entry name" value="TONB_DEPENDENT_REC_2"/>
    <property type="match status" value="1"/>
</dbReference>
<dbReference type="InterPro" id="IPR011276">
    <property type="entry name" value="TonB_haem/Hb_rcpt"/>
</dbReference>
<dbReference type="GO" id="GO:0044718">
    <property type="term" value="P:siderophore transmembrane transport"/>
    <property type="evidence" value="ECO:0007669"/>
    <property type="project" value="TreeGrafter"/>
</dbReference>
<dbReference type="Pfam" id="PF07715">
    <property type="entry name" value="Plug"/>
    <property type="match status" value="1"/>
</dbReference>
<keyword evidence="5 10" id="KW-0812">Transmembrane</keyword>
<evidence type="ECO:0000259" key="15">
    <source>
        <dbReference type="Pfam" id="PF07715"/>
    </source>
</evidence>
<keyword evidence="4 10" id="KW-1134">Transmembrane beta strand</keyword>
<keyword evidence="6" id="KW-0732">Signal</keyword>
<keyword evidence="7 11" id="KW-0798">TonB box</keyword>
<accession>A0A3S2W696</accession>
<dbReference type="NCBIfam" id="TIGR01785">
    <property type="entry name" value="TonB-hemin"/>
    <property type="match status" value="1"/>
</dbReference>
<keyword evidence="8 10" id="KW-0472">Membrane</keyword>
<dbReference type="InterPro" id="IPR000531">
    <property type="entry name" value="Beta-barrel_TonB"/>
</dbReference>
<dbReference type="PROSITE" id="PS00430">
    <property type="entry name" value="TONB_DEPENDENT_REC_1"/>
    <property type="match status" value="1"/>
</dbReference>
<dbReference type="AlphaFoldDB" id="A0A3S2W696"/>
<evidence type="ECO:0000256" key="2">
    <source>
        <dbReference type="ARBA" id="ARBA00009810"/>
    </source>
</evidence>
<dbReference type="Gene3D" id="2.170.130.10">
    <property type="entry name" value="TonB-dependent receptor, plug domain"/>
    <property type="match status" value="1"/>
</dbReference>
<reference evidence="17" key="1">
    <citation type="submission" date="2019-01" db="EMBL/GenBank/DDBJ databases">
        <title>Gri0909 isolated from a small marine red alga.</title>
        <authorList>
            <person name="Kim J."/>
            <person name="Jeong S.E."/>
            <person name="Jeon C.O."/>
        </authorList>
    </citation>
    <scope>NUCLEOTIDE SEQUENCE [LARGE SCALE GENOMIC DNA]</scope>
    <source>
        <strain evidence="17">Gri0909</strain>
    </source>
</reference>
<comment type="similarity">
    <text evidence="2 10 13">Belongs to the TonB-dependent receptor family.</text>
</comment>
<organism evidence="16 17">
    <name type="scientific">Hwanghaeella grinnelliae</name>
    <dbReference type="NCBI Taxonomy" id="2500179"/>
    <lineage>
        <taxon>Bacteria</taxon>
        <taxon>Pseudomonadati</taxon>
        <taxon>Pseudomonadota</taxon>
        <taxon>Alphaproteobacteria</taxon>
        <taxon>Rhodospirillales</taxon>
        <taxon>Rhodospirillaceae</taxon>
        <taxon>Hwanghaeella</taxon>
    </lineage>
</organism>
<evidence type="ECO:0000256" key="4">
    <source>
        <dbReference type="ARBA" id="ARBA00022452"/>
    </source>
</evidence>
<dbReference type="CDD" id="cd01347">
    <property type="entry name" value="ligand_gated_channel"/>
    <property type="match status" value="1"/>
</dbReference>
<evidence type="ECO:0000256" key="8">
    <source>
        <dbReference type="ARBA" id="ARBA00023136"/>
    </source>
</evidence>
<dbReference type="PANTHER" id="PTHR30069:SF41">
    <property type="entry name" value="HEME_HEMOPEXIN UTILIZATION PROTEIN C"/>
    <property type="match status" value="1"/>
</dbReference>
<dbReference type="InterPro" id="IPR012910">
    <property type="entry name" value="Plug_dom"/>
</dbReference>
<dbReference type="InterPro" id="IPR010916">
    <property type="entry name" value="TonB_box_CS"/>
</dbReference>
<keyword evidence="16" id="KW-0675">Receptor</keyword>
<evidence type="ECO:0000256" key="12">
    <source>
        <dbReference type="PROSITE-ProRule" id="PRU10144"/>
    </source>
</evidence>
<dbReference type="InterPro" id="IPR037066">
    <property type="entry name" value="Plug_dom_sf"/>
</dbReference>
<evidence type="ECO:0000256" key="1">
    <source>
        <dbReference type="ARBA" id="ARBA00004571"/>
    </source>
</evidence>
<dbReference type="PROSITE" id="PS52016">
    <property type="entry name" value="TONB_DEPENDENT_REC_3"/>
    <property type="match status" value="1"/>
</dbReference>
<evidence type="ECO:0000256" key="6">
    <source>
        <dbReference type="ARBA" id="ARBA00022729"/>
    </source>
</evidence>
<feature type="domain" description="TonB-dependent receptor plug" evidence="15">
    <location>
        <begin position="65"/>
        <end position="168"/>
    </location>
</feature>
<gene>
    <name evidence="16" type="ORF">EOI86_02855</name>
</gene>
<dbReference type="EMBL" id="SADE01000001">
    <property type="protein sequence ID" value="RVU38252.1"/>
    <property type="molecule type" value="Genomic_DNA"/>
</dbReference>
<evidence type="ECO:0000256" key="10">
    <source>
        <dbReference type="PROSITE-ProRule" id="PRU01360"/>
    </source>
</evidence>
<evidence type="ECO:0000313" key="16">
    <source>
        <dbReference type="EMBL" id="RVU38252.1"/>
    </source>
</evidence>
<sequence length="678" mass="73458">MNWLEREMRVFGGKSWTCRGVAAATFLGASNLAVAGATAQGVEIVQATTLDSITVTGTRTEKAAIEVPAAITVVDRESIEASQAKSLDDILETVPGLEMGGGPRDSAEQPNIRGFSGERVVMRVDGVRKNFEAGHRGRVFMEPSLLKQVDVLRGPSSTLYGSGAIGGVVSIETVDAADLLKPGQTIGAMVRTGFHTSNSQRFVTTTGYGAPTENTDVLVSVTRSSAGNYTDGSGDDVPGSGDSILSGLAKGSVVVGGHGLEATLNSFKDDHIIPTAANTDSEAFADRVTNEKSAALTYTYEGTGNWLDARATTYYSRTDIREIRLSDGRHQTTELDTVGVDAANTSRFTLSDWANLNFTAGLEAFQDRQVGTTDGTVRQEFPTAERNTQGYFFQAEFVLYDDLTITPAARYDYYNLTTIGQPENEEGEFSKQIAVSYRVTPWLTAFGSYAEAFRAPSLTELFVGGTHFAFNNFVANPDLRPEFARNKEIGLATSFDDVLSEGDALRMKGSIFRNDVDDLIELQVVGGAFGTSTNVNVTEARIEGIELEAGYESDTFFGAGSYARLRGDDLAQGDPISDIPEDKATATIGYKWPQLGVRAGWRTIYYAGQERVPAATEAVSGEKFIHDVFVSWIPKDKDLEGLRVDFAVDNIMDKDYQRFLSELREAGRNAKLSISYKF</sequence>
<feature type="short sequence motif" description="TonB C-terminal box" evidence="12">
    <location>
        <begin position="661"/>
        <end position="678"/>
    </location>
</feature>
<proteinExistence type="inferred from homology"/>
<dbReference type="PANTHER" id="PTHR30069">
    <property type="entry name" value="TONB-DEPENDENT OUTER MEMBRANE RECEPTOR"/>
    <property type="match status" value="1"/>
</dbReference>
<evidence type="ECO:0000256" key="7">
    <source>
        <dbReference type="ARBA" id="ARBA00023077"/>
    </source>
</evidence>
<feature type="domain" description="TonB-dependent receptor-like beta-barrel" evidence="14">
    <location>
        <begin position="275"/>
        <end position="651"/>
    </location>
</feature>
<dbReference type="InterPro" id="IPR039426">
    <property type="entry name" value="TonB-dep_rcpt-like"/>
</dbReference>
<comment type="caution">
    <text evidence="16">The sequence shown here is derived from an EMBL/GenBank/DDBJ whole genome shotgun (WGS) entry which is preliminary data.</text>
</comment>
<keyword evidence="9 10" id="KW-0998">Cell outer membrane</keyword>
<evidence type="ECO:0000256" key="9">
    <source>
        <dbReference type="ARBA" id="ARBA00023237"/>
    </source>
</evidence>
<dbReference type="InterPro" id="IPR010917">
    <property type="entry name" value="TonB_rcpt_CS"/>
</dbReference>
<evidence type="ECO:0000256" key="13">
    <source>
        <dbReference type="RuleBase" id="RU003357"/>
    </source>
</evidence>
<dbReference type="GO" id="GO:0009279">
    <property type="term" value="C:cell outer membrane"/>
    <property type="evidence" value="ECO:0007669"/>
    <property type="project" value="UniProtKB-SubCell"/>
</dbReference>